<dbReference type="CDD" id="cd00371">
    <property type="entry name" value="HMA"/>
    <property type="match status" value="2"/>
</dbReference>
<feature type="region of interest" description="Disordered" evidence="1">
    <location>
        <begin position="80"/>
        <end position="120"/>
    </location>
</feature>
<dbReference type="Pfam" id="PF00403">
    <property type="entry name" value="HMA"/>
    <property type="match status" value="2"/>
</dbReference>
<dbReference type="Gramene" id="Vigun11g136900.1.v1.2">
    <property type="protein sequence ID" value="Vigun11g136900.1.v1.2"/>
    <property type="gene ID" value="Vigun11g136900.v1.2"/>
</dbReference>
<proteinExistence type="predicted"/>
<gene>
    <name evidence="3" type="ORF">DEO72_LG3g2682</name>
</gene>
<feature type="domain" description="HMA" evidence="2">
    <location>
        <begin position="125"/>
        <end position="196"/>
    </location>
</feature>
<evidence type="ECO:0000313" key="4">
    <source>
        <dbReference type="Proteomes" id="UP000501690"/>
    </source>
</evidence>
<dbReference type="Proteomes" id="UP000501690">
    <property type="component" value="Linkage Group LG3"/>
</dbReference>
<dbReference type="SUPFAM" id="SSF55008">
    <property type="entry name" value="HMA, heavy metal-associated domain"/>
    <property type="match status" value="2"/>
</dbReference>
<dbReference type="PANTHER" id="PTHR46413">
    <property type="entry name" value="HEAVY METAL-ASSOCIATED ISOPRENYLATED PLANT PROTEIN 6"/>
    <property type="match status" value="1"/>
</dbReference>
<feature type="domain" description="HMA" evidence="2">
    <location>
        <begin position="20"/>
        <end position="91"/>
    </location>
</feature>
<keyword evidence="4" id="KW-1185">Reference proteome</keyword>
<dbReference type="Gene3D" id="3.30.70.100">
    <property type="match status" value="2"/>
</dbReference>
<protein>
    <submittedName>
        <fullName evidence="3">Cu2+-exporting ATPase</fullName>
    </submittedName>
</protein>
<reference evidence="3 4" key="1">
    <citation type="submission" date="2019-04" db="EMBL/GenBank/DDBJ databases">
        <title>An improved genome assembly and genetic linkage map for asparagus bean, Vigna unguiculata ssp. sesquipedialis.</title>
        <authorList>
            <person name="Xia Q."/>
            <person name="Zhang R."/>
            <person name="Dong Y."/>
        </authorList>
    </citation>
    <scope>NUCLEOTIDE SEQUENCE [LARGE SCALE GENOMIC DNA]</scope>
    <source>
        <tissue evidence="3">Leaf</tissue>
    </source>
</reference>
<accession>A0A4D6LHX8</accession>
<feature type="region of interest" description="Disordered" evidence="1">
    <location>
        <begin position="187"/>
        <end position="233"/>
    </location>
</feature>
<dbReference type="InterPro" id="IPR044594">
    <property type="entry name" value="HIPP01/3/5/6"/>
</dbReference>
<dbReference type="OrthoDB" id="773760at2759"/>
<dbReference type="EMBL" id="CP039347">
    <property type="protein sequence ID" value="QCD88140.1"/>
    <property type="molecule type" value="Genomic_DNA"/>
</dbReference>
<sequence>MGAKKKSGGGNGNKENENGTTTVVLKLDFHCDGCASKITRHLRALQGVETVKAESDAGKVTVTGKLDPVKVRDNLAEKMKKKVEIVSPQPKKDKDKDKEKEKEENKDAKTNNKNQDKKNKDKEVVATAVLKMALHCQGCLDRISKTVRKTKGVKEMAIDKEKETVTVKGTMDVKALAENLMEKLRRKVEVVPPKKEKEGDKEGEKDKEGSGKKKNSGGGGGGGGGGDSNEGGIQKIDYSRMEYLPQSAFGLGHGYGYGYGHGHMGGYGYVPVYPEQMHFHLHAPPPQIFSDENPNACSVM</sequence>
<evidence type="ECO:0000256" key="1">
    <source>
        <dbReference type="SAM" id="MobiDB-lite"/>
    </source>
</evidence>
<evidence type="ECO:0000259" key="2">
    <source>
        <dbReference type="PROSITE" id="PS50846"/>
    </source>
</evidence>
<name>A0A4D6LHX8_VIGUN</name>
<feature type="compositionally biased region" description="Basic and acidic residues" evidence="1">
    <location>
        <begin position="187"/>
        <end position="211"/>
    </location>
</feature>
<dbReference type="InterPro" id="IPR036163">
    <property type="entry name" value="HMA_dom_sf"/>
</dbReference>
<dbReference type="PROSITE" id="PS50846">
    <property type="entry name" value="HMA_2"/>
    <property type="match status" value="2"/>
</dbReference>
<evidence type="ECO:0000313" key="3">
    <source>
        <dbReference type="EMBL" id="QCD88140.1"/>
    </source>
</evidence>
<dbReference type="InterPro" id="IPR006121">
    <property type="entry name" value="HMA_dom"/>
</dbReference>
<dbReference type="PANTHER" id="PTHR46413:SF2">
    <property type="entry name" value="HEAVY METAL-ASSOCIATED ISOPRENYLATED PLANT PROTEIN 3"/>
    <property type="match status" value="1"/>
</dbReference>
<dbReference type="GO" id="GO:0046872">
    <property type="term" value="F:metal ion binding"/>
    <property type="evidence" value="ECO:0007669"/>
    <property type="project" value="InterPro"/>
</dbReference>
<feature type="compositionally biased region" description="Gly residues" evidence="1">
    <location>
        <begin position="216"/>
        <end position="229"/>
    </location>
</feature>
<dbReference type="AlphaFoldDB" id="A0A4D6LHX8"/>
<organism evidence="3 4">
    <name type="scientific">Vigna unguiculata</name>
    <name type="common">Cowpea</name>
    <dbReference type="NCBI Taxonomy" id="3917"/>
    <lineage>
        <taxon>Eukaryota</taxon>
        <taxon>Viridiplantae</taxon>
        <taxon>Streptophyta</taxon>
        <taxon>Embryophyta</taxon>
        <taxon>Tracheophyta</taxon>
        <taxon>Spermatophyta</taxon>
        <taxon>Magnoliopsida</taxon>
        <taxon>eudicotyledons</taxon>
        <taxon>Gunneridae</taxon>
        <taxon>Pentapetalae</taxon>
        <taxon>rosids</taxon>
        <taxon>fabids</taxon>
        <taxon>Fabales</taxon>
        <taxon>Fabaceae</taxon>
        <taxon>Papilionoideae</taxon>
        <taxon>50 kb inversion clade</taxon>
        <taxon>NPAAA clade</taxon>
        <taxon>indigoferoid/millettioid clade</taxon>
        <taxon>Phaseoleae</taxon>
        <taxon>Vigna</taxon>
    </lineage>
</organism>